<evidence type="ECO:0000313" key="1">
    <source>
        <dbReference type="EMBL" id="EAR96437.1"/>
    </source>
</evidence>
<dbReference type="HOGENOM" id="CLU_2089687_0_0_1"/>
<evidence type="ECO:0000313" key="2">
    <source>
        <dbReference type="Proteomes" id="UP000009168"/>
    </source>
</evidence>
<dbReference type="Proteomes" id="UP000009168">
    <property type="component" value="Unassembled WGS sequence"/>
</dbReference>
<gene>
    <name evidence="1" type="ORF">TTHERM_00191050</name>
</gene>
<name>I7MEI8_TETTS</name>
<reference evidence="2" key="1">
    <citation type="journal article" date="2006" name="PLoS Biol.">
        <title>Macronuclear genome sequence of the ciliate Tetrahymena thermophila, a model eukaryote.</title>
        <authorList>
            <person name="Eisen J.A."/>
            <person name="Coyne R.S."/>
            <person name="Wu M."/>
            <person name="Wu D."/>
            <person name="Thiagarajan M."/>
            <person name="Wortman J.R."/>
            <person name="Badger J.H."/>
            <person name="Ren Q."/>
            <person name="Amedeo P."/>
            <person name="Jones K.M."/>
            <person name="Tallon L.J."/>
            <person name="Delcher A.L."/>
            <person name="Salzberg S.L."/>
            <person name="Silva J.C."/>
            <person name="Haas B.J."/>
            <person name="Majoros W.H."/>
            <person name="Farzad M."/>
            <person name="Carlton J.M."/>
            <person name="Smith R.K. Jr."/>
            <person name="Garg J."/>
            <person name="Pearlman R.E."/>
            <person name="Karrer K.M."/>
            <person name="Sun L."/>
            <person name="Manning G."/>
            <person name="Elde N.C."/>
            <person name="Turkewitz A.P."/>
            <person name="Asai D.J."/>
            <person name="Wilkes D.E."/>
            <person name="Wang Y."/>
            <person name="Cai H."/>
            <person name="Collins K."/>
            <person name="Stewart B.A."/>
            <person name="Lee S.R."/>
            <person name="Wilamowska K."/>
            <person name="Weinberg Z."/>
            <person name="Ruzzo W.L."/>
            <person name="Wloga D."/>
            <person name="Gaertig J."/>
            <person name="Frankel J."/>
            <person name="Tsao C.-C."/>
            <person name="Gorovsky M.A."/>
            <person name="Keeling P.J."/>
            <person name="Waller R.F."/>
            <person name="Patron N.J."/>
            <person name="Cherry J.M."/>
            <person name="Stover N.A."/>
            <person name="Krieger C.J."/>
            <person name="del Toro C."/>
            <person name="Ryder H.F."/>
            <person name="Williamson S.C."/>
            <person name="Barbeau R.A."/>
            <person name="Hamilton E.P."/>
            <person name="Orias E."/>
        </authorList>
    </citation>
    <scope>NUCLEOTIDE SEQUENCE [LARGE SCALE GENOMIC DNA]</scope>
    <source>
        <strain evidence="2">SB210</strain>
    </source>
</reference>
<dbReference type="AlphaFoldDB" id="I7MEI8"/>
<protein>
    <submittedName>
        <fullName evidence="1">Uncharacterized protein</fullName>
    </submittedName>
</protein>
<dbReference type="EMBL" id="GG662693">
    <property type="protein sequence ID" value="EAR96437.1"/>
    <property type="molecule type" value="Genomic_DNA"/>
</dbReference>
<keyword evidence="2" id="KW-1185">Reference proteome</keyword>
<dbReference type="GeneID" id="7841594"/>
<organism evidence="1 2">
    <name type="scientific">Tetrahymena thermophila (strain SB210)</name>
    <dbReference type="NCBI Taxonomy" id="312017"/>
    <lineage>
        <taxon>Eukaryota</taxon>
        <taxon>Sar</taxon>
        <taxon>Alveolata</taxon>
        <taxon>Ciliophora</taxon>
        <taxon>Intramacronucleata</taxon>
        <taxon>Oligohymenophorea</taxon>
        <taxon>Hymenostomatida</taxon>
        <taxon>Tetrahymenina</taxon>
        <taxon>Tetrahymenidae</taxon>
        <taxon>Tetrahymena</taxon>
    </lineage>
</organism>
<dbReference type="KEGG" id="tet:TTHERM_00191050"/>
<proteinExistence type="predicted"/>
<dbReference type="InParanoid" id="I7MEI8"/>
<sequence length="117" mass="13824">MTKNIIFRRNENQINSAKSNFNKETLNKESRYKGKSSQLLLKKDRKVKKDTSICISDSENQDLKNLNKQFDTSMQEKQSYKVSSSQQMFESSLFIASKDYMIAEKLFYTVTQKWKKN</sequence>
<dbReference type="RefSeq" id="XP_001016682.1">
    <property type="nucleotide sequence ID" value="XM_001016682.1"/>
</dbReference>
<accession>I7MEI8</accession>